<gene>
    <name evidence="3" type="ORF">OJF2_40690</name>
</gene>
<evidence type="ECO:0000256" key="2">
    <source>
        <dbReference type="SAM" id="Phobius"/>
    </source>
</evidence>
<evidence type="ECO:0000313" key="3">
    <source>
        <dbReference type="EMBL" id="QEH35517.1"/>
    </source>
</evidence>
<feature type="region of interest" description="Disordered" evidence="1">
    <location>
        <begin position="206"/>
        <end position="280"/>
    </location>
</feature>
<evidence type="ECO:0000256" key="1">
    <source>
        <dbReference type="SAM" id="MobiDB-lite"/>
    </source>
</evidence>
<feature type="transmembrane region" description="Helical" evidence="2">
    <location>
        <begin position="183"/>
        <end position="201"/>
    </location>
</feature>
<name>A0A5B9W5D6_9BACT</name>
<evidence type="ECO:0000313" key="4">
    <source>
        <dbReference type="Proteomes" id="UP000324233"/>
    </source>
</evidence>
<proteinExistence type="predicted"/>
<keyword evidence="2" id="KW-1133">Transmembrane helix</keyword>
<feature type="transmembrane region" description="Helical" evidence="2">
    <location>
        <begin position="50"/>
        <end position="72"/>
    </location>
</feature>
<organism evidence="3 4">
    <name type="scientific">Aquisphaera giovannonii</name>
    <dbReference type="NCBI Taxonomy" id="406548"/>
    <lineage>
        <taxon>Bacteria</taxon>
        <taxon>Pseudomonadati</taxon>
        <taxon>Planctomycetota</taxon>
        <taxon>Planctomycetia</taxon>
        <taxon>Isosphaerales</taxon>
        <taxon>Isosphaeraceae</taxon>
        <taxon>Aquisphaera</taxon>
    </lineage>
</organism>
<feature type="transmembrane region" description="Helical" evidence="2">
    <location>
        <begin position="101"/>
        <end position="121"/>
    </location>
</feature>
<dbReference type="Proteomes" id="UP000324233">
    <property type="component" value="Chromosome"/>
</dbReference>
<keyword evidence="2" id="KW-0812">Transmembrane</keyword>
<accession>A0A5B9W5D6</accession>
<dbReference type="KEGG" id="agv:OJF2_40690"/>
<dbReference type="EMBL" id="CP042997">
    <property type="protein sequence ID" value="QEH35517.1"/>
    <property type="molecule type" value="Genomic_DNA"/>
</dbReference>
<protein>
    <submittedName>
        <fullName evidence="3">Uncharacterized protein</fullName>
    </submittedName>
</protein>
<keyword evidence="4" id="KW-1185">Reference proteome</keyword>
<sequence>MTPHAAGDSQGCIEIRGDGSVLHFRGIPGASDCRLTSVICRPLWPTLPQIWAPVVVGISITLLVAAILPAGAVPRSRPHQSKCDSMHNGGVIRSCSAARGVTILMALVGLNLSAAIFPAPLDCYDTERSDLPLAVLAGILDRNKQGTGVYRTDGSVTSYCLPAGQMRSQPTVIRPPMYSLLRLWGPVLFSASVTLLVVILLRRSDGQGSAPGKELERAGTGSGAGNVPPDRPKGSPSPRGDVSGDTPRPRPGRGGRGWVGRGGIGCSPGGLGGGPSRGRG</sequence>
<dbReference type="AlphaFoldDB" id="A0A5B9W5D6"/>
<keyword evidence="2" id="KW-0472">Membrane</keyword>
<reference evidence="3 4" key="1">
    <citation type="submission" date="2019-08" db="EMBL/GenBank/DDBJ databases">
        <title>Deep-cultivation of Planctomycetes and their phenomic and genomic characterization uncovers novel biology.</title>
        <authorList>
            <person name="Wiegand S."/>
            <person name="Jogler M."/>
            <person name="Boedeker C."/>
            <person name="Pinto D."/>
            <person name="Vollmers J."/>
            <person name="Rivas-Marin E."/>
            <person name="Kohn T."/>
            <person name="Peeters S.H."/>
            <person name="Heuer A."/>
            <person name="Rast P."/>
            <person name="Oberbeckmann S."/>
            <person name="Bunk B."/>
            <person name="Jeske O."/>
            <person name="Meyerdierks A."/>
            <person name="Storesund J.E."/>
            <person name="Kallscheuer N."/>
            <person name="Luecker S."/>
            <person name="Lage O.M."/>
            <person name="Pohl T."/>
            <person name="Merkel B.J."/>
            <person name="Hornburger P."/>
            <person name="Mueller R.-W."/>
            <person name="Bruemmer F."/>
            <person name="Labrenz M."/>
            <person name="Spormann A.M."/>
            <person name="Op den Camp H."/>
            <person name="Overmann J."/>
            <person name="Amann R."/>
            <person name="Jetten M.S.M."/>
            <person name="Mascher T."/>
            <person name="Medema M.H."/>
            <person name="Devos D.P."/>
            <person name="Kaster A.-K."/>
            <person name="Ovreas L."/>
            <person name="Rohde M."/>
            <person name="Galperin M.Y."/>
            <person name="Jogler C."/>
        </authorList>
    </citation>
    <scope>NUCLEOTIDE SEQUENCE [LARGE SCALE GENOMIC DNA]</scope>
    <source>
        <strain evidence="3 4">OJF2</strain>
    </source>
</reference>
<feature type="compositionally biased region" description="Gly residues" evidence="1">
    <location>
        <begin position="252"/>
        <end position="280"/>
    </location>
</feature>